<dbReference type="PANTHER" id="PTHR21646:SF14">
    <property type="entry name" value="FI05488P"/>
    <property type="match status" value="1"/>
</dbReference>
<dbReference type="InterPro" id="IPR038765">
    <property type="entry name" value="Papain-like_cys_pep_sf"/>
</dbReference>
<feature type="region of interest" description="Disordered" evidence="3">
    <location>
        <begin position="550"/>
        <end position="584"/>
    </location>
</feature>
<feature type="region of interest" description="Disordered" evidence="3">
    <location>
        <begin position="435"/>
        <end position="484"/>
    </location>
</feature>
<evidence type="ECO:0000256" key="2">
    <source>
        <dbReference type="ARBA" id="ARBA00012759"/>
    </source>
</evidence>
<feature type="domain" description="USP" evidence="4">
    <location>
        <begin position="89"/>
        <end position="397"/>
    </location>
</feature>
<dbReference type="GO" id="GO:0004843">
    <property type="term" value="F:cysteine-type deubiquitinase activity"/>
    <property type="evidence" value="ECO:0007669"/>
    <property type="project" value="UniProtKB-EC"/>
</dbReference>
<evidence type="ECO:0000259" key="4">
    <source>
        <dbReference type="PROSITE" id="PS50235"/>
    </source>
</evidence>
<dbReference type="EC" id="3.4.19.12" evidence="2"/>
<dbReference type="InterPro" id="IPR018200">
    <property type="entry name" value="USP_CS"/>
</dbReference>
<evidence type="ECO:0000256" key="1">
    <source>
        <dbReference type="ARBA" id="ARBA00000707"/>
    </source>
</evidence>
<dbReference type="PANTHER" id="PTHR21646">
    <property type="entry name" value="UBIQUITIN CARBOXYL-TERMINAL HYDROLASE"/>
    <property type="match status" value="1"/>
</dbReference>
<evidence type="ECO:0000313" key="5">
    <source>
        <dbReference type="EMBL" id="PCG68718.1"/>
    </source>
</evidence>
<feature type="region of interest" description="Disordered" evidence="3">
    <location>
        <begin position="307"/>
        <end position="329"/>
    </location>
</feature>
<dbReference type="GO" id="GO:0005576">
    <property type="term" value="C:extracellular region"/>
    <property type="evidence" value="ECO:0007669"/>
    <property type="project" value="UniProtKB-SubCell"/>
</dbReference>
<dbReference type="InterPro" id="IPR001394">
    <property type="entry name" value="Peptidase_C19_UCH"/>
</dbReference>
<dbReference type="PROSITE" id="PS50235">
    <property type="entry name" value="USP_3"/>
    <property type="match status" value="1"/>
</dbReference>
<evidence type="ECO:0000256" key="3">
    <source>
        <dbReference type="SAM" id="MobiDB-lite"/>
    </source>
</evidence>
<accession>A0A2A4JAJ6</accession>
<organism evidence="5">
    <name type="scientific">Heliothis virescens</name>
    <name type="common">Tobacco budworm moth</name>
    <dbReference type="NCBI Taxonomy" id="7102"/>
    <lineage>
        <taxon>Eukaryota</taxon>
        <taxon>Metazoa</taxon>
        <taxon>Ecdysozoa</taxon>
        <taxon>Arthropoda</taxon>
        <taxon>Hexapoda</taxon>
        <taxon>Insecta</taxon>
        <taxon>Pterygota</taxon>
        <taxon>Neoptera</taxon>
        <taxon>Endopterygota</taxon>
        <taxon>Lepidoptera</taxon>
        <taxon>Glossata</taxon>
        <taxon>Ditrysia</taxon>
        <taxon>Noctuoidea</taxon>
        <taxon>Noctuidae</taxon>
        <taxon>Heliothinae</taxon>
        <taxon>Heliothis</taxon>
    </lineage>
</organism>
<dbReference type="PROSITE" id="PS00973">
    <property type="entry name" value="USP_2"/>
    <property type="match status" value="1"/>
</dbReference>
<dbReference type="InterPro" id="IPR011042">
    <property type="entry name" value="6-blade_b-propeller_TolB-like"/>
</dbReference>
<protein>
    <recommendedName>
        <fullName evidence="2">ubiquitinyl hydrolase 1</fullName>
        <ecNumber evidence="2">3.4.19.12</ecNumber>
    </recommendedName>
</protein>
<feature type="compositionally biased region" description="Basic and acidic residues" evidence="3">
    <location>
        <begin position="435"/>
        <end position="446"/>
    </location>
</feature>
<comment type="catalytic activity">
    <reaction evidence="1">
        <text>Thiol-dependent hydrolysis of ester, thioester, amide, peptide and isopeptide bonds formed by the C-terminal Gly of ubiquitin (a 76-residue protein attached to proteins as an intracellular targeting signal).</text>
        <dbReference type="EC" id="3.4.19.12"/>
    </reaction>
</comment>
<dbReference type="GO" id="GO:0016579">
    <property type="term" value="P:protein deubiquitination"/>
    <property type="evidence" value="ECO:0007669"/>
    <property type="project" value="InterPro"/>
</dbReference>
<sequence>MRGGYVKDNVIAVKAVPYRDDIYVITPRMKQGVMATLWLIIREKNSVELQPYPELRDHKLSDCNAIQNAVDFYLDHLGKLWILDTGIIDTLSNPQCTCPPKVVVVNLLLGKLIKRIDISSLMEANSLLQNIVVEYALGGNAFIYASDASRGAILVHEVSTGAGWSVVTCGPATGLQITLVKRMTHAVLLLVRLHYPGIIELDTTTLRRKDSLNPLTVFGEHSKPVVLLGADSFHVYLRHTECSDVLRYMPVVKTLGLWSLPDILVIHLKRFRQQAKGRTSTKLTAMVEFPLNDFDMTPHLVRRNMQVAESPGHSRSPRRRHSKTPATNPHENMYDLYAICYHHGDDLETGHYTAACKNPYDGHWYKFDDSKVTPVDDENAYSELVDNTAYMLFYKRKKPTVTHSCSSDDQHGHWALRMPKYVKRTTETVNELTEVKEESVIEEVKIEPPANEPDSESDITAPTHSPSLSRSVASLPDDSISEVTSPVKHTVCVTVIHNPSSVVQSPTLQRPLIVEVNGNSRNSAADDTSENETSVSLEPYIHKDVHVNPKMTPVDTRRPRSVDYPTRSSGPTPTTRDTNRNYESSPLVASINEVEYHPTTEDLMLSMFQESKFIVPRHTNHVTGESHRAG</sequence>
<gene>
    <name evidence="5" type="ORF">B5V51_4932</name>
</gene>
<reference evidence="5" key="1">
    <citation type="submission" date="2017-09" db="EMBL/GenBank/DDBJ databases">
        <title>Contemporary evolution of a Lepidopteran species, Heliothis virescens, in response to modern agricultural practices.</title>
        <authorList>
            <person name="Fritz M.L."/>
            <person name="Deyonke A.M."/>
            <person name="Papanicolaou A."/>
            <person name="Micinski S."/>
            <person name="Westbrook J."/>
            <person name="Gould F."/>
        </authorList>
    </citation>
    <scope>NUCLEOTIDE SEQUENCE [LARGE SCALE GENOMIC DNA]</scope>
    <source>
        <strain evidence="5">HvINT-</strain>
        <tissue evidence="5">Whole body</tissue>
    </source>
</reference>
<proteinExistence type="predicted"/>
<feature type="compositionally biased region" description="Low complexity" evidence="3">
    <location>
        <begin position="565"/>
        <end position="576"/>
    </location>
</feature>
<dbReference type="InterPro" id="IPR028889">
    <property type="entry name" value="USP"/>
</dbReference>
<feature type="compositionally biased region" description="Polar residues" evidence="3">
    <location>
        <begin position="458"/>
        <end position="472"/>
    </location>
</feature>
<name>A0A2A4JAJ6_HELVI</name>
<dbReference type="SUPFAM" id="SSF54001">
    <property type="entry name" value="Cysteine proteinases"/>
    <property type="match status" value="1"/>
</dbReference>
<dbReference type="Gene3D" id="3.90.70.10">
    <property type="entry name" value="Cysteine proteinases"/>
    <property type="match status" value="1"/>
</dbReference>
<dbReference type="Gene3D" id="2.120.10.30">
    <property type="entry name" value="TolB, C-terminal domain"/>
    <property type="match status" value="1"/>
</dbReference>
<dbReference type="AlphaFoldDB" id="A0A2A4JAJ6"/>
<dbReference type="STRING" id="7102.A0A2A4JAJ6"/>
<dbReference type="Pfam" id="PF00443">
    <property type="entry name" value="UCH"/>
    <property type="match status" value="1"/>
</dbReference>
<comment type="caution">
    <text evidence="5">The sequence shown here is derived from an EMBL/GenBank/DDBJ whole genome shotgun (WGS) entry which is preliminary data.</text>
</comment>
<dbReference type="InterPro" id="IPR050185">
    <property type="entry name" value="Ub_carboxyl-term_hydrolase"/>
</dbReference>
<dbReference type="EMBL" id="NWSH01002273">
    <property type="protein sequence ID" value="PCG68718.1"/>
    <property type="molecule type" value="Genomic_DNA"/>
</dbReference>